<dbReference type="AlphaFoldDB" id="A0A931WNC8"/>
<feature type="transmembrane region" description="Helical" evidence="1">
    <location>
        <begin position="7"/>
        <end position="29"/>
    </location>
</feature>
<organism evidence="2 3">
    <name type="scientific">Candidatus Sungiibacteriota bacterium</name>
    <dbReference type="NCBI Taxonomy" id="2750080"/>
    <lineage>
        <taxon>Bacteria</taxon>
        <taxon>Candidatus Sungiibacteriota</taxon>
    </lineage>
</organism>
<keyword evidence="1" id="KW-0472">Membrane</keyword>
<sequence>MNMNQKGFANIILIILVVVLVGALGYVTLVKRLAPIEHSQPNDSQNAQSPTPVNTTVNWQAYFDSQNLPSAPLGVVLPQNCRVVGAGSKMVDLAYKTFAGFEWSVDCGSRNNKARGTLGPALEQQGWKFCDSQTATGHWWKNGVITGIAESAGASYPFKVWQQSGTDCP</sequence>
<dbReference type="Proteomes" id="UP000724148">
    <property type="component" value="Unassembled WGS sequence"/>
</dbReference>
<keyword evidence="1" id="KW-0812">Transmembrane</keyword>
<evidence type="ECO:0000313" key="3">
    <source>
        <dbReference type="Proteomes" id="UP000724148"/>
    </source>
</evidence>
<evidence type="ECO:0000313" key="2">
    <source>
        <dbReference type="EMBL" id="MBI2097179.1"/>
    </source>
</evidence>
<keyword evidence="1" id="KW-1133">Transmembrane helix</keyword>
<protein>
    <submittedName>
        <fullName evidence="2">Uncharacterized protein</fullName>
    </submittedName>
</protein>
<accession>A0A931WNC8</accession>
<gene>
    <name evidence="2" type="ORF">HYT40_03485</name>
</gene>
<reference evidence="2" key="1">
    <citation type="submission" date="2020-07" db="EMBL/GenBank/DDBJ databases">
        <title>Huge and variable diversity of episymbiotic CPR bacteria and DPANN archaea in groundwater ecosystems.</title>
        <authorList>
            <person name="He C.Y."/>
            <person name="Keren R."/>
            <person name="Whittaker M."/>
            <person name="Farag I.F."/>
            <person name="Doudna J."/>
            <person name="Cate J.H.D."/>
            <person name="Banfield J.F."/>
        </authorList>
    </citation>
    <scope>NUCLEOTIDE SEQUENCE</scope>
    <source>
        <strain evidence="2">NC_groundwater_193_Ag_S-0.1um_51_7</strain>
    </source>
</reference>
<proteinExistence type="predicted"/>
<comment type="caution">
    <text evidence="2">The sequence shown here is derived from an EMBL/GenBank/DDBJ whole genome shotgun (WGS) entry which is preliminary data.</text>
</comment>
<dbReference type="EMBL" id="JACOZA010000084">
    <property type="protein sequence ID" value="MBI2097179.1"/>
    <property type="molecule type" value="Genomic_DNA"/>
</dbReference>
<name>A0A931WNC8_9BACT</name>
<evidence type="ECO:0000256" key="1">
    <source>
        <dbReference type="SAM" id="Phobius"/>
    </source>
</evidence>